<comment type="similarity">
    <text evidence="2">Belongs to the pterin-4-alpha-carbinolamine dehydratase family.</text>
</comment>
<evidence type="ECO:0000256" key="4">
    <source>
        <dbReference type="ARBA" id="ARBA00023239"/>
    </source>
</evidence>
<dbReference type="RefSeq" id="XP_017989935.1">
    <property type="nucleotide sequence ID" value="XM_018134446.1"/>
</dbReference>
<dbReference type="SUPFAM" id="SSF55248">
    <property type="entry name" value="PCD-like"/>
    <property type="match status" value="1"/>
</dbReference>
<gene>
    <name evidence="6" type="ORF">AW171_hschr85010</name>
</gene>
<organism evidence="6 7">
    <name type="scientific">Eremothecium sinecaudum</name>
    <dbReference type="NCBI Taxonomy" id="45286"/>
    <lineage>
        <taxon>Eukaryota</taxon>
        <taxon>Fungi</taxon>
        <taxon>Dikarya</taxon>
        <taxon>Ascomycota</taxon>
        <taxon>Saccharomycotina</taxon>
        <taxon>Saccharomycetes</taxon>
        <taxon>Saccharomycetales</taxon>
        <taxon>Saccharomycetaceae</taxon>
        <taxon>Eremothecium</taxon>
    </lineage>
</organism>
<dbReference type="Pfam" id="PF01329">
    <property type="entry name" value="Pterin_4a"/>
    <property type="match status" value="1"/>
</dbReference>
<name>A0A0X8HWT3_9SACH</name>
<dbReference type="PANTHER" id="PTHR12599">
    <property type="entry name" value="PTERIN-4-ALPHA-CARBINOLAMINE DEHYDRATASE"/>
    <property type="match status" value="1"/>
</dbReference>
<dbReference type="NCBIfam" id="NF002017">
    <property type="entry name" value="PRK00823.1-2"/>
    <property type="match status" value="1"/>
</dbReference>
<dbReference type="AlphaFoldDB" id="A0A0X8HWT3"/>
<accession>A0A0X8HWT3</accession>
<dbReference type="GO" id="GO:0006729">
    <property type="term" value="P:tetrahydrobiopterin biosynthetic process"/>
    <property type="evidence" value="ECO:0007669"/>
    <property type="project" value="InterPro"/>
</dbReference>
<protein>
    <recommendedName>
        <fullName evidence="3">4a-hydroxytetrahydrobiopterin dehydratase</fullName>
        <ecNumber evidence="3">4.2.1.96</ecNumber>
    </recommendedName>
    <alternativeName>
        <fullName evidence="5">4-alpha-hydroxy-tetrahydropterin dehydratase</fullName>
    </alternativeName>
</protein>
<evidence type="ECO:0000256" key="3">
    <source>
        <dbReference type="ARBA" id="ARBA00013252"/>
    </source>
</evidence>
<dbReference type="Gene3D" id="3.30.1360.20">
    <property type="entry name" value="Transcriptional coactivator/pterin dehydratase"/>
    <property type="match status" value="1"/>
</dbReference>
<dbReference type="InterPro" id="IPR036428">
    <property type="entry name" value="PCD_sf"/>
</dbReference>
<evidence type="ECO:0000313" key="7">
    <source>
        <dbReference type="Proteomes" id="UP000243052"/>
    </source>
</evidence>
<evidence type="ECO:0000256" key="2">
    <source>
        <dbReference type="ARBA" id="ARBA00006472"/>
    </source>
</evidence>
<dbReference type="Proteomes" id="UP000243052">
    <property type="component" value="Chromosome viii"/>
</dbReference>
<dbReference type="OrthoDB" id="277398at2759"/>
<evidence type="ECO:0000256" key="1">
    <source>
        <dbReference type="ARBA" id="ARBA00001554"/>
    </source>
</evidence>
<evidence type="ECO:0000256" key="5">
    <source>
        <dbReference type="ARBA" id="ARBA00030497"/>
    </source>
</evidence>
<dbReference type="STRING" id="45286.A0A0X8HWT3"/>
<dbReference type="GeneID" id="28726316"/>
<proteinExistence type="inferred from homology"/>
<comment type="catalytic activity">
    <reaction evidence="1">
        <text>(4aS,6R)-4a-hydroxy-L-erythro-5,6,7,8-tetrahydrobiopterin = (6R)-L-erythro-6,7-dihydrobiopterin + H2O</text>
        <dbReference type="Rhea" id="RHEA:11920"/>
        <dbReference type="ChEBI" id="CHEBI:15377"/>
        <dbReference type="ChEBI" id="CHEBI:15642"/>
        <dbReference type="ChEBI" id="CHEBI:43120"/>
        <dbReference type="EC" id="4.2.1.96"/>
    </reaction>
</comment>
<keyword evidence="7" id="KW-1185">Reference proteome</keyword>
<dbReference type="CDD" id="cd00488">
    <property type="entry name" value="PCD_DCoH"/>
    <property type="match status" value="1"/>
</dbReference>
<dbReference type="PANTHER" id="PTHR12599:SF0">
    <property type="entry name" value="PTERIN-4-ALPHA-CARBINOLAMINE DEHYDRATASE"/>
    <property type="match status" value="1"/>
</dbReference>
<reference evidence="6 7" key="1">
    <citation type="submission" date="2016-01" db="EMBL/GenBank/DDBJ databases">
        <title>Genome sequence of the yeast Holleya sinecauda.</title>
        <authorList>
            <person name="Dietrich F.S."/>
        </authorList>
    </citation>
    <scope>NUCLEOTIDE SEQUENCE [LARGE SCALE GENOMIC DNA]</scope>
    <source>
        <strain evidence="6 7">ATCC 58844</strain>
    </source>
</reference>
<dbReference type="GO" id="GO:0008124">
    <property type="term" value="F:4-alpha-hydroxytetrahydrobiopterin dehydratase activity"/>
    <property type="evidence" value="ECO:0007669"/>
    <property type="project" value="UniProtKB-EC"/>
</dbReference>
<keyword evidence="4" id="KW-0456">Lyase</keyword>
<dbReference type="EC" id="4.2.1.96" evidence="3"/>
<dbReference type="InterPro" id="IPR001533">
    <property type="entry name" value="Pterin_deHydtase"/>
</dbReference>
<evidence type="ECO:0000313" key="6">
    <source>
        <dbReference type="EMBL" id="AMD22939.1"/>
    </source>
</evidence>
<dbReference type="EMBL" id="CP014248">
    <property type="protein sequence ID" value="AMD22939.1"/>
    <property type="molecule type" value="Genomic_DNA"/>
</dbReference>
<sequence>MYNKVIKQAPVLFNQAKLEAELAGLTPWKYVNGSLHRDVELTDFETTWAFLNKIAMRSHLWGHHPTLTTTYNRVSISLTTHDAGGVTNIDVKMAKQIEKYLTKSQ</sequence>